<evidence type="ECO:0000259" key="8">
    <source>
        <dbReference type="Pfam" id="PF01545"/>
    </source>
</evidence>
<evidence type="ECO:0000313" key="10">
    <source>
        <dbReference type="EMBL" id="HIU10478.1"/>
    </source>
</evidence>
<dbReference type="InterPro" id="IPR002524">
    <property type="entry name" value="Cation_efflux"/>
</dbReference>
<dbReference type="InterPro" id="IPR058533">
    <property type="entry name" value="Cation_efflux_TM"/>
</dbReference>
<dbReference type="InterPro" id="IPR050291">
    <property type="entry name" value="CDF_Transporter"/>
</dbReference>
<keyword evidence="4 7" id="KW-0812">Transmembrane</keyword>
<evidence type="ECO:0000256" key="1">
    <source>
        <dbReference type="ARBA" id="ARBA00004141"/>
    </source>
</evidence>
<dbReference type="SUPFAM" id="SSF161111">
    <property type="entry name" value="Cation efflux protein transmembrane domain-like"/>
    <property type="match status" value="1"/>
</dbReference>
<dbReference type="Pfam" id="PF01545">
    <property type="entry name" value="Cation_efflux"/>
    <property type="match status" value="1"/>
</dbReference>
<feature type="transmembrane region" description="Helical" evidence="7">
    <location>
        <begin position="17"/>
        <end position="42"/>
    </location>
</feature>
<gene>
    <name evidence="10" type="ORF">IAB00_04420</name>
</gene>
<dbReference type="SUPFAM" id="SSF160240">
    <property type="entry name" value="Cation efflux protein cytoplasmic domain-like"/>
    <property type="match status" value="1"/>
</dbReference>
<feature type="domain" description="Cation efflux protein cytoplasmic" evidence="9">
    <location>
        <begin position="223"/>
        <end position="299"/>
    </location>
</feature>
<name>A0A9D1HM64_9FIRM</name>
<dbReference type="InterPro" id="IPR036837">
    <property type="entry name" value="Cation_efflux_CTD_sf"/>
</dbReference>
<proteinExistence type="inferred from homology"/>
<dbReference type="FunFam" id="1.20.1510.10:FF:000006">
    <property type="entry name" value="Divalent cation efflux transporter"/>
    <property type="match status" value="1"/>
</dbReference>
<dbReference type="PANTHER" id="PTHR43840:SF15">
    <property type="entry name" value="MITOCHONDRIAL METAL TRANSPORTER 1-RELATED"/>
    <property type="match status" value="1"/>
</dbReference>
<dbReference type="InterPro" id="IPR027469">
    <property type="entry name" value="Cation_efflux_TMD_sf"/>
</dbReference>
<comment type="similarity">
    <text evidence="2">Belongs to the cation diffusion facilitator (CDF) transporter (TC 2.A.4) family.</text>
</comment>
<keyword evidence="5 7" id="KW-1133">Transmembrane helix</keyword>
<keyword evidence="3" id="KW-0813">Transport</keyword>
<dbReference type="GO" id="GO:0008324">
    <property type="term" value="F:monoatomic cation transmembrane transporter activity"/>
    <property type="evidence" value="ECO:0007669"/>
    <property type="project" value="InterPro"/>
</dbReference>
<dbReference type="GO" id="GO:0016020">
    <property type="term" value="C:membrane"/>
    <property type="evidence" value="ECO:0007669"/>
    <property type="project" value="UniProtKB-SubCell"/>
</dbReference>
<reference evidence="10" key="2">
    <citation type="journal article" date="2021" name="PeerJ">
        <title>Extensive microbial diversity within the chicken gut microbiome revealed by metagenomics and culture.</title>
        <authorList>
            <person name="Gilroy R."/>
            <person name="Ravi A."/>
            <person name="Getino M."/>
            <person name="Pursley I."/>
            <person name="Horton D.L."/>
            <person name="Alikhan N.F."/>
            <person name="Baker D."/>
            <person name="Gharbi K."/>
            <person name="Hall N."/>
            <person name="Watson M."/>
            <person name="Adriaenssens E.M."/>
            <person name="Foster-Nyarko E."/>
            <person name="Jarju S."/>
            <person name="Secka A."/>
            <person name="Antonio M."/>
            <person name="Oren A."/>
            <person name="Chaudhuri R.R."/>
            <person name="La Ragione R."/>
            <person name="Hildebrand F."/>
            <person name="Pallen M.J."/>
        </authorList>
    </citation>
    <scope>NUCLEOTIDE SEQUENCE</scope>
    <source>
        <strain evidence="10">2830</strain>
    </source>
</reference>
<organism evidence="10 11">
    <name type="scientific">Candidatus Avidehalobacter gallistercoris</name>
    <dbReference type="NCBI Taxonomy" id="2840694"/>
    <lineage>
        <taxon>Bacteria</taxon>
        <taxon>Bacillati</taxon>
        <taxon>Bacillota</taxon>
        <taxon>Clostridia</taxon>
        <taxon>Eubacteriales</taxon>
        <taxon>Peptococcaceae</taxon>
        <taxon>Peptococcaceae incertae sedis</taxon>
        <taxon>Candidatus Avidehalobacter</taxon>
    </lineage>
</organism>
<evidence type="ECO:0000313" key="11">
    <source>
        <dbReference type="Proteomes" id="UP000824124"/>
    </source>
</evidence>
<evidence type="ECO:0000259" key="9">
    <source>
        <dbReference type="Pfam" id="PF16916"/>
    </source>
</evidence>
<evidence type="ECO:0000256" key="7">
    <source>
        <dbReference type="SAM" id="Phobius"/>
    </source>
</evidence>
<feature type="domain" description="Cation efflux protein transmembrane" evidence="8">
    <location>
        <begin position="23"/>
        <end position="216"/>
    </location>
</feature>
<dbReference type="AlphaFoldDB" id="A0A9D1HM64"/>
<feature type="transmembrane region" description="Helical" evidence="7">
    <location>
        <begin position="114"/>
        <end position="139"/>
    </location>
</feature>
<dbReference type="Gene3D" id="3.30.70.1350">
    <property type="entry name" value="Cation efflux protein, cytoplasmic domain"/>
    <property type="match status" value="1"/>
</dbReference>
<dbReference type="PANTHER" id="PTHR43840">
    <property type="entry name" value="MITOCHONDRIAL METAL TRANSPORTER 1-RELATED"/>
    <property type="match status" value="1"/>
</dbReference>
<comment type="subcellular location">
    <subcellularLocation>
        <location evidence="1">Membrane</location>
        <topology evidence="1">Multi-pass membrane protein</topology>
    </subcellularLocation>
</comment>
<feature type="transmembrane region" description="Helical" evidence="7">
    <location>
        <begin position="193"/>
        <end position="210"/>
    </location>
</feature>
<keyword evidence="6 7" id="KW-0472">Membrane</keyword>
<evidence type="ECO:0000256" key="6">
    <source>
        <dbReference type="ARBA" id="ARBA00023136"/>
    </source>
</evidence>
<dbReference type="Proteomes" id="UP000824124">
    <property type="component" value="Unassembled WGS sequence"/>
</dbReference>
<dbReference type="Pfam" id="PF16916">
    <property type="entry name" value="ZT_dimer"/>
    <property type="match status" value="1"/>
</dbReference>
<evidence type="ECO:0000256" key="3">
    <source>
        <dbReference type="ARBA" id="ARBA00022448"/>
    </source>
</evidence>
<dbReference type="Gene3D" id="1.20.1510.10">
    <property type="entry name" value="Cation efflux protein transmembrane domain"/>
    <property type="match status" value="1"/>
</dbReference>
<sequence length="314" mass="33402">MTDSEAKIYDAATVKKLALHVSVVSLAVNIVLSLGKLAAGIIASSGAMISDAVHSASDVFSTLMVMFGVSMSAKEEDADHPYGHERMECVTALLLALLLFATGLGIGISGVKNISLALAGELAAPGVLALAAAVISIAVKEWMFHYTKRTAKRTNSGALMADAWHHRSDALSSIGSFAGVLGARLGWPVLDPVAALVICLFILKVAYDIAMDAFDKMVDHACSPEMVDQIRELIFATDGVETLDDLKTRRFGNKSYVDIEIGVDPTLSVVAAHDIAEALHQRIEQELPEVKHCMVHINPNLAGHSEGCDAKQEV</sequence>
<evidence type="ECO:0000256" key="4">
    <source>
        <dbReference type="ARBA" id="ARBA00022692"/>
    </source>
</evidence>
<accession>A0A9D1HM64</accession>
<feature type="transmembrane region" description="Helical" evidence="7">
    <location>
        <begin position="90"/>
        <end position="108"/>
    </location>
</feature>
<evidence type="ECO:0000256" key="2">
    <source>
        <dbReference type="ARBA" id="ARBA00008114"/>
    </source>
</evidence>
<protein>
    <submittedName>
        <fullName evidence="10">Cation transporter</fullName>
    </submittedName>
</protein>
<dbReference type="EMBL" id="DVMH01000022">
    <property type="protein sequence ID" value="HIU10478.1"/>
    <property type="molecule type" value="Genomic_DNA"/>
</dbReference>
<comment type="caution">
    <text evidence="10">The sequence shown here is derived from an EMBL/GenBank/DDBJ whole genome shotgun (WGS) entry which is preliminary data.</text>
</comment>
<dbReference type="InterPro" id="IPR027470">
    <property type="entry name" value="Cation_efflux_CTD"/>
</dbReference>
<dbReference type="NCBIfam" id="TIGR01297">
    <property type="entry name" value="CDF"/>
    <property type="match status" value="1"/>
</dbReference>
<reference evidence="10" key="1">
    <citation type="submission" date="2020-10" db="EMBL/GenBank/DDBJ databases">
        <authorList>
            <person name="Gilroy R."/>
        </authorList>
    </citation>
    <scope>NUCLEOTIDE SEQUENCE</scope>
    <source>
        <strain evidence="10">2830</strain>
    </source>
</reference>
<evidence type="ECO:0000256" key="5">
    <source>
        <dbReference type="ARBA" id="ARBA00022989"/>
    </source>
</evidence>